<reference evidence="1" key="1">
    <citation type="submission" date="2023-03" db="EMBL/GenBank/DDBJ databases">
        <title>Andean soil-derived lignocellulolytic bacterial consortium as a source of novel taxa and putative plastic-active enzymes.</title>
        <authorList>
            <person name="Diaz-Garcia L."/>
            <person name="Chuvochina M."/>
            <person name="Feuerriegel G."/>
            <person name="Bunk B."/>
            <person name="Sproer C."/>
            <person name="Streit W.R."/>
            <person name="Rodriguez L.M."/>
            <person name="Overmann J."/>
            <person name="Jimenez D.J."/>
        </authorList>
    </citation>
    <scope>NUCLEOTIDE SEQUENCE</scope>
    <source>
        <strain evidence="1">MAG 7</strain>
    </source>
</reference>
<protein>
    <submittedName>
        <fullName evidence="1">Uncharacterized protein</fullName>
    </submittedName>
</protein>
<dbReference type="EMBL" id="CP119311">
    <property type="protein sequence ID" value="WEK34387.1"/>
    <property type="molecule type" value="Genomic_DNA"/>
</dbReference>
<evidence type="ECO:0000313" key="2">
    <source>
        <dbReference type="Proteomes" id="UP001220610"/>
    </source>
</evidence>
<organism evidence="1 2">
    <name type="scientific">Candidatus Pseudobacter hemicellulosilyticus</name>
    <dbReference type="NCBI Taxonomy" id="3121375"/>
    <lineage>
        <taxon>Bacteria</taxon>
        <taxon>Pseudomonadati</taxon>
        <taxon>Bacteroidota</taxon>
        <taxon>Chitinophagia</taxon>
        <taxon>Chitinophagales</taxon>
        <taxon>Chitinophagaceae</taxon>
        <taxon>Pseudobacter</taxon>
    </lineage>
</organism>
<name>A0AAJ6BFL0_9BACT</name>
<dbReference type="AlphaFoldDB" id="A0AAJ6BFL0"/>
<gene>
    <name evidence="1" type="ORF">P0Y53_18020</name>
</gene>
<sequence>MFNPQYKLYINNVWFESLFPTSYYYDKRIFFTTGARRFFTVYQVLRTGDFTLTVVNEETGERQVIQSADGFREWVGQYYDGFLKCLDSVDWGDNADAILKPL</sequence>
<proteinExistence type="predicted"/>
<evidence type="ECO:0000313" key="1">
    <source>
        <dbReference type="EMBL" id="WEK34387.1"/>
    </source>
</evidence>
<dbReference type="Proteomes" id="UP001220610">
    <property type="component" value="Chromosome"/>
</dbReference>
<accession>A0AAJ6BFL0</accession>